<name>A0ACC7NY78_9BACL</name>
<accession>A0ACC7NY78</accession>
<evidence type="ECO:0000313" key="2">
    <source>
        <dbReference type="Proteomes" id="UP001631969"/>
    </source>
</evidence>
<proteinExistence type="predicted"/>
<dbReference type="EMBL" id="JBJURJ010000004">
    <property type="protein sequence ID" value="MFM9328007.1"/>
    <property type="molecule type" value="Genomic_DNA"/>
</dbReference>
<organism evidence="1 2">
    <name type="scientific">Paenibacillus mesotrionivorans</name>
    <dbReference type="NCBI Taxonomy" id="3160968"/>
    <lineage>
        <taxon>Bacteria</taxon>
        <taxon>Bacillati</taxon>
        <taxon>Bacillota</taxon>
        <taxon>Bacilli</taxon>
        <taxon>Bacillales</taxon>
        <taxon>Paenibacillaceae</taxon>
        <taxon>Paenibacillus</taxon>
    </lineage>
</organism>
<dbReference type="Proteomes" id="UP001631969">
    <property type="component" value="Unassembled WGS sequence"/>
</dbReference>
<sequence>MAKRATDHELKNLVETKRVVRIMMGGRTEHEGVIIGFNDMSIQVIDGYFLRDNILILKP</sequence>
<keyword evidence="2" id="KW-1185">Reference proteome</keyword>
<reference evidence="1" key="1">
    <citation type="submission" date="2024-12" db="EMBL/GenBank/DDBJ databases">
        <authorList>
            <person name="Wu N."/>
        </authorList>
    </citation>
    <scope>NUCLEOTIDE SEQUENCE</scope>
    <source>
        <strain evidence="1">P15</strain>
    </source>
</reference>
<evidence type="ECO:0000313" key="1">
    <source>
        <dbReference type="EMBL" id="MFM9328007.1"/>
    </source>
</evidence>
<protein>
    <submittedName>
        <fullName evidence="1">Uncharacterized protein</fullName>
    </submittedName>
</protein>
<gene>
    <name evidence="1" type="ORF">ACI1P1_06910</name>
</gene>
<comment type="caution">
    <text evidence="1">The sequence shown here is derived from an EMBL/GenBank/DDBJ whole genome shotgun (WGS) entry which is preliminary data.</text>
</comment>